<dbReference type="InterPro" id="IPR001788">
    <property type="entry name" value="RNA-dep_RNA_pol_alsuvir"/>
</dbReference>
<evidence type="ECO:0000259" key="13">
    <source>
        <dbReference type="PROSITE" id="PS50802"/>
    </source>
</evidence>
<feature type="domain" description="RdRp catalytic" evidence="12">
    <location>
        <begin position="1919"/>
        <end position="2026"/>
    </location>
</feature>
<dbReference type="Proteomes" id="UP000204055">
    <property type="component" value="Segment"/>
</dbReference>
<keyword evidence="2" id="KW-0696">RNA-directed RNA polymerase</keyword>
<evidence type="ECO:0000313" key="19">
    <source>
        <dbReference type="Proteomes" id="UP000204055"/>
    </source>
</evidence>
<dbReference type="InterPro" id="IPR027417">
    <property type="entry name" value="P-loop_NTPase"/>
</dbReference>
<dbReference type="SUPFAM" id="SSF51197">
    <property type="entry name" value="Clavaminate synthase-like"/>
    <property type="match status" value="1"/>
</dbReference>
<name>A8C5N0_9VIRU</name>
<keyword evidence="5" id="KW-0547">Nucleotide-binding</keyword>
<dbReference type="InterPro" id="IPR003323">
    <property type="entry name" value="OTU_dom"/>
</dbReference>
<dbReference type="GO" id="GO:0003724">
    <property type="term" value="F:RNA helicase activity"/>
    <property type="evidence" value="ECO:0007669"/>
    <property type="project" value="UniProtKB-EC"/>
</dbReference>
<dbReference type="Pfam" id="PF00978">
    <property type="entry name" value="RdRP_2"/>
    <property type="match status" value="1"/>
</dbReference>
<dbReference type="Gene3D" id="2.60.120.590">
    <property type="entry name" value="Alpha-ketoglutarate-dependent dioxygenase AlkB-like"/>
    <property type="match status" value="1"/>
</dbReference>
<evidence type="ECO:0000259" key="14">
    <source>
        <dbReference type="PROSITE" id="PS51471"/>
    </source>
</evidence>
<dbReference type="PROSITE" id="PS51471">
    <property type="entry name" value="FE2OG_OXY"/>
    <property type="match status" value="1"/>
</dbReference>
<dbReference type="PROSITE" id="PS50802">
    <property type="entry name" value="OTU"/>
    <property type="match status" value="1"/>
</dbReference>
<dbReference type="PROSITE" id="PS51657">
    <property type="entry name" value="PSRV_HELICASE"/>
    <property type="match status" value="1"/>
</dbReference>
<evidence type="ECO:0000256" key="8">
    <source>
        <dbReference type="ARBA" id="ARBA00022840"/>
    </source>
</evidence>
<dbReference type="PROSITE" id="PS50507">
    <property type="entry name" value="RDRP_SSRNA_POS"/>
    <property type="match status" value="1"/>
</dbReference>
<evidence type="ECO:0000256" key="11">
    <source>
        <dbReference type="SAM" id="MobiDB-lite"/>
    </source>
</evidence>
<sequence>MLKATSGPISHGSHSQNASRGGNRPFTSEEQSRVSSTAVISLTEVEKSKHRLFSFALPDLAKERLSGAGIYLSPYSYQVHSHPCCKTLENNILYNVLPSYLDNSFYMVSIKKNKVDFLKQRHKDLQLIECINRYVTSLDKVRYGSEFHISPSKKNPHFNCARKVGFENDPSIKDLLPQCVSDSSRRFFLHDEIHYWSKEALINFLVSVQPEMILATVVYPPEILAGAKESLNPWCYKFQINGDDLIYAPDGCMQEAYIQPLSGCYLLKTSGIELPDGSFYSLDLVKSTFSHHLICITKGKLINQKMRPFSGFEATSSKGISPLMRKVGSCFPIHPNLILRIYRYLRTLKKPDLQSSMAKLSQVLPNPTGPEIKFFEEFSKLLLNCETVNTKLLPNVWKLISNFFIGLFPDSVARNFKVFQQMSLDNFISEMEEFNFSVQTSTISLSWLDDIRFVDLNFDIKPVDIDLMFQKGWGLVKEVTILERSREPYSFYKFDSYDAQFTSLVPSTNFEGFAKALISYIIRSFKPLLPCSWYFENVRDMAIGVLVKGGLGKSVSISCFTADLRALFDSSVKPKLHQPPPLIFWEVSVLWFFKRNRINCHFLREYSEDYCRADFRSFKIFKSRKFLNEVSNGSKLLNHCTSPIFFGLESSSTLSTITDEVPIPCTPKSVTPDALSDSNFPTFIHSCGNLRCAKLRSDCTAIPLNLDFPDKINNTRVACFYSRRGDGYSYTGFSHKSMGWPDFLDKFLLDNQIALENYDHCLVQKYSQGAALGWHSDNEDCYDLDHQILTVNLCGEAKFAVKCGAGSDQVDLLPWDAFIMPHGFQVSHKHCILDTSEGRVSLTFRKSKACLNGISRTLVQGAQGPGIPTPSDASHSLAHDLQVDVDGSVVELIRGKVGGKFGKGYQSDLCCCNMSWATDEDEPILETLRSLSFACGFSNVDRVLISDVNSITTLSSLLEVEMGTLWCISGFILVKSEGGEVKIGEMMASKFMKMSIIGWSKDFLSLFFYKPRLGKGMQLRTHNEECELSDFTEQLFGCTVRLSRKFNPDEFHVFDVPGDGNCFWHSVGPLIGVDGILLKGILRERCGRNGITHKELLRQMSGDTWAEREAVAFFCSEYSIQLHVLSISEGVTWIFKPAKVVKSSTLKCQDNHFMPCLPVNGCVVRAIASALGRREIDVLAVLGKPEHRDLYEDACSGNGFCVYDLERLFEIFSIRARLDHQGSLICLNEDGKISAEFSLEKEHLIHLKELSLKKFSPVISDLHTVSKSALKLLMINGSEISYSPSMDRAQTLANSLHAGTTGVMCAETYNSRRHIMDGLEANIAERKLCTIIGTFGCGKSTLFKKFISKSPGKAITFVSPRRSLADEIKCDIGLTGANKKIGKGKDLKNVRVLTFELFLMGIASIKKGHTVIIDEIQLFPPGYLDLILVCTSSDINLVLAGDPCQSDYDSKDDRHLFANSDSDIIHILNGKSYRYNILSQRFRNPVFSSRLPCSICPKRLTMDEEEYTLWDSITQFELAGGKNFPVVLVSSFEEKKVVAAHLGLKMKCLTFGESTGLNFQKGAIFVSYESSLTSERRWLTALSRFSHEIHFINGLSIEWSNVMSLFHGKALNKFFSKRASHDDVVDLLPGKPEFIEGFQVNIGRDEEVREPKLSGDPWLKTAIFLGQQPDIEEEEMAEEIIQEDWFKTHIPVFPLEAVRARWVHKILAKEAREFRVGHEVTEQFIDEHSKNPGKQITNAAERYETIYPRHKGTDSVTFLMAVKKRLSFSQPSIESAKLRRAMPFGKFLLQTFLKYIPLCGKHDSDLMSKAVNDFEEKKLSKSAATIENHSGRSSRDWPVDKALIFMKSQLCTKFDNRFRSAKAGQTLACFQHSVLCRFAPYMRYIEAKLFNALPDRFYIHSGKNIDDLGNWVKKQNFSGECTESDYEAFDASQDHFILAFEIEIMRHLGLPEGLINDYIFIKCNLGSKLGSFAIMRFTGEASTFLFNTMANMLFTFLRYELSGHESISFAGDDMCANRRLRVRSTYKSFLEKIRLKAKVQFTNFPTFCGWGLCPEGVFKKPDLVLERLQIAVETNNLQNCIDNYAIEVSYAYSMGESLSKYLSEEEMDAHYNCVRFIVKHSHLLKCSVSDLFRSI</sequence>
<dbReference type="Gene3D" id="3.40.50.300">
    <property type="entry name" value="P-loop containing nucleotide triphosphate hydrolases"/>
    <property type="match status" value="1"/>
</dbReference>
<dbReference type="CDD" id="cd22792">
    <property type="entry name" value="OTU_RDRP-like"/>
    <property type="match status" value="1"/>
</dbReference>
<keyword evidence="4" id="KW-0548">Nucleotidyltransferase</keyword>
<feature type="domain" description="(+)RNA virus helicase C-terminal" evidence="16">
    <location>
        <begin position="1298"/>
        <end position="1625"/>
    </location>
</feature>
<dbReference type="GO" id="GO:0016817">
    <property type="term" value="F:hydrolase activity, acting on acid anhydrides"/>
    <property type="evidence" value="ECO:0007669"/>
    <property type="project" value="InterPro"/>
</dbReference>
<protein>
    <submittedName>
        <fullName evidence="18">Replicase</fullName>
    </submittedName>
</protein>
<comment type="similarity">
    <text evidence="1">Belongs to the potexviruses/carlaviruses RNA replication protein family.</text>
</comment>
<dbReference type="GO" id="GO:0003968">
    <property type="term" value="F:RNA-directed RNA polymerase activity"/>
    <property type="evidence" value="ECO:0007669"/>
    <property type="project" value="UniProtKB-KW"/>
</dbReference>
<dbReference type="InterPro" id="IPR008041">
    <property type="entry name" value="Peptidase_C23"/>
</dbReference>
<dbReference type="PROSITE" id="PS51492">
    <property type="entry name" value="PEPTIDASE_C23"/>
    <property type="match status" value="1"/>
</dbReference>
<evidence type="ECO:0000256" key="4">
    <source>
        <dbReference type="ARBA" id="ARBA00022695"/>
    </source>
</evidence>
<evidence type="ECO:0000259" key="16">
    <source>
        <dbReference type="PROSITE" id="PS51657"/>
    </source>
</evidence>
<reference evidence="18 19" key="1">
    <citation type="journal article" date="2007" name="Arch. Virol.">
        <title>Analysis of the complete genome of peach chlorotic mottle virus: identification of non-AUG start codons, in vitro coat protein expression, and elucidation of serological cross-reactions.</title>
        <authorList>
            <person name="James D."/>
            <person name="Varga A."/>
            <person name="Croft H."/>
        </authorList>
    </citation>
    <scope>NUCLEOTIDE SEQUENCE [LARGE SCALE GENOMIC DNA]</scope>
    <source>
        <strain evidence="18">Agua-4N6</strain>
    </source>
</reference>
<keyword evidence="3" id="KW-0808">Transferase</keyword>
<keyword evidence="8" id="KW-0067">ATP-binding</keyword>
<evidence type="ECO:0000313" key="18">
    <source>
        <dbReference type="EMBL" id="ABV58371.1"/>
    </source>
</evidence>
<evidence type="ECO:0000259" key="17">
    <source>
        <dbReference type="PROSITE" id="PS51743"/>
    </source>
</evidence>
<dbReference type="InterPro" id="IPR027351">
    <property type="entry name" value="(+)RNA_virus_helicase_core_dom"/>
</dbReference>
<feature type="region of interest" description="Disordered" evidence="11">
    <location>
        <begin position="1"/>
        <end position="32"/>
    </location>
</feature>
<dbReference type="PROSITE" id="PS51743">
    <property type="entry name" value="ALPHAVIRUS_MT"/>
    <property type="match status" value="1"/>
</dbReference>
<evidence type="ECO:0000259" key="12">
    <source>
        <dbReference type="PROSITE" id="PS50507"/>
    </source>
</evidence>
<proteinExistence type="inferred from homology"/>
<dbReference type="Pfam" id="PF13532">
    <property type="entry name" value="2OG-FeII_Oxy_2"/>
    <property type="match status" value="1"/>
</dbReference>
<evidence type="ECO:0000256" key="7">
    <source>
        <dbReference type="ARBA" id="ARBA00022806"/>
    </source>
</evidence>
<evidence type="ECO:0000259" key="15">
    <source>
        <dbReference type="PROSITE" id="PS51492"/>
    </source>
</evidence>
<feature type="domain" description="OTU" evidence="13">
    <location>
        <begin position="1051"/>
        <end position="1159"/>
    </location>
</feature>
<dbReference type="GO" id="GO:0005524">
    <property type="term" value="F:ATP binding"/>
    <property type="evidence" value="ECO:0007669"/>
    <property type="project" value="UniProtKB-KW"/>
</dbReference>
<dbReference type="Pfam" id="PF01443">
    <property type="entry name" value="Viral_helicase1"/>
    <property type="match status" value="1"/>
</dbReference>
<feature type="domain" description="Peptidase C23" evidence="15">
    <location>
        <begin position="1158"/>
        <end position="1248"/>
    </location>
</feature>
<dbReference type="GO" id="GO:0003723">
    <property type="term" value="F:RNA binding"/>
    <property type="evidence" value="ECO:0007669"/>
    <property type="project" value="InterPro"/>
</dbReference>
<dbReference type="KEGG" id="vg:10973897"/>
<evidence type="ECO:0000256" key="2">
    <source>
        <dbReference type="ARBA" id="ARBA00022484"/>
    </source>
</evidence>
<evidence type="ECO:0000256" key="5">
    <source>
        <dbReference type="ARBA" id="ARBA00022741"/>
    </source>
</evidence>
<feature type="compositionally biased region" description="Polar residues" evidence="11">
    <location>
        <begin position="12"/>
        <end position="32"/>
    </location>
</feature>
<dbReference type="Pfam" id="PF01660">
    <property type="entry name" value="Vmethyltransf"/>
    <property type="match status" value="1"/>
</dbReference>
<dbReference type="InterPro" id="IPR043502">
    <property type="entry name" value="DNA/RNA_pol_sf"/>
</dbReference>
<dbReference type="GO" id="GO:0006396">
    <property type="term" value="P:RNA processing"/>
    <property type="evidence" value="ECO:0007669"/>
    <property type="project" value="InterPro"/>
</dbReference>
<evidence type="ECO:0000256" key="10">
    <source>
        <dbReference type="ARBA" id="ARBA00047984"/>
    </source>
</evidence>
<dbReference type="EMBL" id="EF693898">
    <property type="protein sequence ID" value="ABV58371.1"/>
    <property type="molecule type" value="Genomic_RNA"/>
</dbReference>
<accession>A8C5N0</accession>
<dbReference type="InterPro" id="IPR005123">
    <property type="entry name" value="Oxoglu/Fe-dep_dioxygenase_dom"/>
</dbReference>
<dbReference type="Pfam" id="PF05379">
    <property type="entry name" value="Peptidase_C23"/>
    <property type="match status" value="1"/>
</dbReference>
<dbReference type="GO" id="GO:0016556">
    <property type="term" value="P:mRNA modification"/>
    <property type="evidence" value="ECO:0007669"/>
    <property type="project" value="InterPro"/>
</dbReference>
<comment type="catalytic activity">
    <reaction evidence="10">
        <text>ATP + H2O = ADP + phosphate + H(+)</text>
        <dbReference type="Rhea" id="RHEA:13065"/>
        <dbReference type="ChEBI" id="CHEBI:15377"/>
        <dbReference type="ChEBI" id="CHEBI:15378"/>
        <dbReference type="ChEBI" id="CHEBI:30616"/>
        <dbReference type="ChEBI" id="CHEBI:43474"/>
        <dbReference type="ChEBI" id="CHEBI:456216"/>
        <dbReference type="EC" id="3.6.4.13"/>
    </reaction>
</comment>
<organism evidence="18 19">
    <name type="scientific">Peach chlorotic mottle virus</name>
    <dbReference type="NCBI Taxonomy" id="471498"/>
    <lineage>
        <taxon>Viruses</taxon>
        <taxon>Riboviria</taxon>
        <taxon>Orthornavirae</taxon>
        <taxon>Kitrinoviricota</taxon>
        <taxon>Alsuviricetes</taxon>
        <taxon>Tymovirales</taxon>
        <taxon>Betaflexiviridae</taxon>
        <taxon>Quinvirinae</taxon>
        <taxon>Foveavirus</taxon>
        <taxon>Foveavirus persicae</taxon>
    </lineage>
</organism>
<dbReference type="SUPFAM" id="SSF56672">
    <property type="entry name" value="DNA/RNA polymerases"/>
    <property type="match status" value="1"/>
</dbReference>
<dbReference type="MEROPS" id="C23.001"/>
<dbReference type="InterPro" id="IPR007094">
    <property type="entry name" value="RNA-dir_pol_PSvirus"/>
</dbReference>
<dbReference type="CDD" id="cd23245">
    <property type="entry name" value="Betaflexiviridae_RdRp"/>
    <property type="match status" value="1"/>
</dbReference>
<keyword evidence="6" id="KW-0378">Hydrolase</keyword>
<evidence type="ECO:0000256" key="1">
    <source>
        <dbReference type="ARBA" id="ARBA00008513"/>
    </source>
</evidence>
<dbReference type="SUPFAM" id="SSF52540">
    <property type="entry name" value="P-loop containing nucleoside triphosphate hydrolases"/>
    <property type="match status" value="1"/>
</dbReference>
<feature type="domain" description="Fe2OG dioxygenase" evidence="14">
    <location>
        <begin position="757"/>
        <end position="848"/>
    </location>
</feature>
<dbReference type="GeneID" id="10973897"/>
<feature type="domain" description="Alphavirus-like MT" evidence="17">
    <location>
        <begin position="73"/>
        <end position="266"/>
    </location>
</feature>
<keyword evidence="19" id="KW-1185">Reference proteome</keyword>
<dbReference type="GO" id="GO:0008174">
    <property type="term" value="F:mRNA methyltransferase activity"/>
    <property type="evidence" value="ECO:0007669"/>
    <property type="project" value="UniProtKB-UniRule"/>
</dbReference>
<evidence type="ECO:0000256" key="6">
    <source>
        <dbReference type="ARBA" id="ARBA00022801"/>
    </source>
</evidence>
<dbReference type="RefSeq" id="YP_001497153.1">
    <property type="nucleotide sequence ID" value="NC_009892.1"/>
</dbReference>
<dbReference type="GO" id="GO:0039694">
    <property type="term" value="P:viral RNA genome replication"/>
    <property type="evidence" value="ECO:0007669"/>
    <property type="project" value="InterPro"/>
</dbReference>
<dbReference type="InterPro" id="IPR002588">
    <property type="entry name" value="Alphavirus-like_MT_dom"/>
</dbReference>
<evidence type="ECO:0000256" key="3">
    <source>
        <dbReference type="ARBA" id="ARBA00022679"/>
    </source>
</evidence>
<dbReference type="InterPro" id="IPR037151">
    <property type="entry name" value="AlkB-like_sf"/>
</dbReference>
<dbReference type="GO" id="GO:0006351">
    <property type="term" value="P:DNA-templated transcription"/>
    <property type="evidence" value="ECO:0007669"/>
    <property type="project" value="InterPro"/>
</dbReference>
<keyword evidence="9" id="KW-0693">Viral RNA replication</keyword>
<evidence type="ECO:0000256" key="9">
    <source>
        <dbReference type="ARBA" id="ARBA00022953"/>
    </source>
</evidence>
<dbReference type="InterPro" id="IPR027450">
    <property type="entry name" value="AlkB-like"/>
</dbReference>
<keyword evidence="7" id="KW-0347">Helicase</keyword>